<reference evidence="2 3" key="1">
    <citation type="submission" date="2023-07" db="EMBL/GenBank/DDBJ databases">
        <title>Closed genoem sequence of Methanomicrococcus sp. Hf6.</title>
        <authorList>
            <person name="Poehlein A."/>
            <person name="Protasov E."/>
            <person name="Platt K."/>
            <person name="Reeh H."/>
            <person name="Daniel R."/>
            <person name="Brune A."/>
        </authorList>
    </citation>
    <scope>NUCLEOTIDE SEQUENCE [LARGE SCALE GENOMIC DNA]</scope>
    <source>
        <strain evidence="2 3">Hf6</strain>
    </source>
</reference>
<accession>A0AA96UYC4</accession>
<dbReference type="Pfam" id="PF07812">
    <property type="entry name" value="TfuA"/>
    <property type="match status" value="1"/>
</dbReference>
<dbReference type="Proteomes" id="UP001302978">
    <property type="component" value="Chromosome"/>
</dbReference>
<feature type="domain" description="TfuA-like core" evidence="1">
    <location>
        <begin position="56"/>
        <end position="172"/>
    </location>
</feature>
<name>A0AA96UYC4_9EURY</name>
<dbReference type="NCBIfam" id="NF033432">
    <property type="entry name" value="ThioGly_TfuA_rel"/>
    <property type="match status" value="1"/>
</dbReference>
<evidence type="ECO:0000259" key="1">
    <source>
        <dbReference type="Pfam" id="PF07812"/>
    </source>
</evidence>
<proteinExistence type="predicted"/>
<evidence type="ECO:0000313" key="3">
    <source>
        <dbReference type="Proteomes" id="UP001302978"/>
    </source>
</evidence>
<sequence>MLKIMKSQSIIVFLGPSLDLETARRILPSADFRPPASRGDLEKAVAENPDIICLIDGVFFEQCSVGHREILSALNKGIFVVGASSMGALRASETESFGMVGIGKVFELYKNKIVESDDEVAVTCDPFTNEAITEALVNIRATLEKAVSASILTVDESANLFQIAAEMYYPDRIYDFLIEKAREDDSFDDDHLNIFEKWIAEGNAADIKKEDAIAVLKFISAEIQEESN</sequence>
<dbReference type="KEGG" id="mehf:MmiHf6_01440"/>
<organism evidence="2 3">
    <name type="scientific">Methanimicrococcus hongohii</name>
    <dbReference type="NCBI Taxonomy" id="3028295"/>
    <lineage>
        <taxon>Archaea</taxon>
        <taxon>Methanobacteriati</taxon>
        <taxon>Methanobacteriota</taxon>
        <taxon>Stenosarchaea group</taxon>
        <taxon>Methanomicrobia</taxon>
        <taxon>Methanosarcinales</taxon>
        <taxon>Methanosarcinaceae</taxon>
        <taxon>Methanimicrococcus</taxon>
    </lineage>
</organism>
<dbReference type="AlphaFoldDB" id="A0AA96UYC4"/>
<keyword evidence="3" id="KW-1185">Reference proteome</keyword>
<dbReference type="InterPro" id="IPR012924">
    <property type="entry name" value="TfuA_core"/>
</dbReference>
<evidence type="ECO:0000313" key="2">
    <source>
        <dbReference type="EMBL" id="WNY22859.1"/>
    </source>
</evidence>
<protein>
    <recommendedName>
        <fullName evidence="1">TfuA-like core domain-containing protein</fullName>
    </recommendedName>
</protein>
<dbReference type="EMBL" id="CP131059">
    <property type="protein sequence ID" value="WNY22859.1"/>
    <property type="molecule type" value="Genomic_DNA"/>
</dbReference>
<gene>
    <name evidence="2" type="ORF">MmiHf6_01440</name>
</gene>